<dbReference type="Proteomes" id="UP001558613">
    <property type="component" value="Unassembled WGS sequence"/>
</dbReference>
<proteinExistence type="predicted"/>
<keyword evidence="2" id="KW-1185">Reference proteome</keyword>
<evidence type="ECO:0000313" key="1">
    <source>
        <dbReference type="EMBL" id="KAL1251345.1"/>
    </source>
</evidence>
<protein>
    <submittedName>
        <fullName evidence="1">Uncharacterized protein</fullName>
    </submittedName>
</protein>
<reference evidence="1 2" key="1">
    <citation type="submission" date="2023-09" db="EMBL/GenBank/DDBJ databases">
        <authorList>
            <person name="Wang M."/>
        </authorList>
    </citation>
    <scope>NUCLEOTIDE SEQUENCE [LARGE SCALE GENOMIC DNA]</scope>
    <source>
        <strain evidence="1">GT-2023</strain>
        <tissue evidence="1">Liver</tissue>
    </source>
</reference>
<gene>
    <name evidence="1" type="ORF">QQF64_019141</name>
</gene>
<comment type="caution">
    <text evidence="1">The sequence shown here is derived from an EMBL/GenBank/DDBJ whole genome shotgun (WGS) entry which is preliminary data.</text>
</comment>
<sequence>MVWAAERGNDKDRMLAAFDLLSWETFLRGWHRCFLETRERERDVWRRATILKDLTEPCTHEKCGLFICCVCCPPCGPLGKSSHPFPLPRGHLWFCGLPHG</sequence>
<name>A0ABR3LEQ5_9TELE</name>
<accession>A0ABR3LEQ5</accession>
<evidence type="ECO:0000313" key="2">
    <source>
        <dbReference type="Proteomes" id="UP001558613"/>
    </source>
</evidence>
<organism evidence="1 2">
    <name type="scientific">Cirrhinus molitorella</name>
    <name type="common">mud carp</name>
    <dbReference type="NCBI Taxonomy" id="172907"/>
    <lineage>
        <taxon>Eukaryota</taxon>
        <taxon>Metazoa</taxon>
        <taxon>Chordata</taxon>
        <taxon>Craniata</taxon>
        <taxon>Vertebrata</taxon>
        <taxon>Euteleostomi</taxon>
        <taxon>Actinopterygii</taxon>
        <taxon>Neopterygii</taxon>
        <taxon>Teleostei</taxon>
        <taxon>Ostariophysi</taxon>
        <taxon>Cypriniformes</taxon>
        <taxon>Cyprinidae</taxon>
        <taxon>Labeoninae</taxon>
        <taxon>Labeonini</taxon>
        <taxon>Cirrhinus</taxon>
    </lineage>
</organism>
<dbReference type="EMBL" id="JAYMGO010000022">
    <property type="protein sequence ID" value="KAL1251345.1"/>
    <property type="molecule type" value="Genomic_DNA"/>
</dbReference>